<dbReference type="AlphaFoldDB" id="A0A521ALT5"/>
<gene>
    <name evidence="2" type="ORF">SAMN06264867_101243</name>
</gene>
<dbReference type="Proteomes" id="UP000319712">
    <property type="component" value="Unassembled WGS sequence"/>
</dbReference>
<dbReference type="GO" id="GO:0005886">
    <property type="term" value="C:plasma membrane"/>
    <property type="evidence" value="ECO:0007669"/>
    <property type="project" value="UniProtKB-SubCell"/>
</dbReference>
<sequence>MFETARYEIGRRLRETAFLSVAVSLYAAFIVWYYTVLEGVAIEEVFEELPPAMMEAFGIETLSTIEGFLGAQIYNFVWILGLGLYFAYVAGGSIATDIESDRMEILLSFPITRSQLLVERLASLLLPIVVVNVVVGCVVYLLAAAIGEQMNVTHLAATHALSIPYLFVCTAIGLVFSVAADRAAIAERGAVGVVFVLFLVESIVGGASEYEWIQYVSPTQYYDPTPLLIDGSYELIDTGILLVTFAGLVLLSQILFYRRDV</sequence>
<dbReference type="EMBL" id="FXTD01000001">
    <property type="protein sequence ID" value="SMO35752.1"/>
    <property type="molecule type" value="Genomic_DNA"/>
</dbReference>
<proteinExistence type="predicted"/>
<organism evidence="2 3">
    <name type="scientific">Halorubrum cibi</name>
    <dbReference type="NCBI Taxonomy" id="413815"/>
    <lineage>
        <taxon>Archaea</taxon>
        <taxon>Methanobacteriati</taxon>
        <taxon>Methanobacteriota</taxon>
        <taxon>Stenosarchaea group</taxon>
        <taxon>Halobacteria</taxon>
        <taxon>Halobacteriales</taxon>
        <taxon>Haloferacaceae</taxon>
        <taxon>Halorubrum</taxon>
    </lineage>
</organism>
<feature type="transmembrane region" description="Helical" evidence="1">
    <location>
        <begin position="163"/>
        <end position="180"/>
    </location>
</feature>
<keyword evidence="1" id="KW-0472">Membrane</keyword>
<accession>A0A521ALT5</accession>
<feature type="transmembrane region" description="Helical" evidence="1">
    <location>
        <begin position="16"/>
        <end position="35"/>
    </location>
</feature>
<evidence type="ECO:0000313" key="2">
    <source>
        <dbReference type="EMBL" id="SMO35752.1"/>
    </source>
</evidence>
<protein>
    <submittedName>
        <fullName evidence="2">ABC-2 type transport system permease protein</fullName>
    </submittedName>
</protein>
<feature type="transmembrane region" description="Helical" evidence="1">
    <location>
        <begin position="192"/>
        <end position="215"/>
    </location>
</feature>
<dbReference type="OrthoDB" id="204776at2157"/>
<evidence type="ECO:0000313" key="3">
    <source>
        <dbReference type="Proteomes" id="UP000319712"/>
    </source>
</evidence>
<keyword evidence="3" id="KW-1185">Reference proteome</keyword>
<keyword evidence="1" id="KW-0812">Transmembrane</keyword>
<reference evidence="2 3" key="1">
    <citation type="submission" date="2017-05" db="EMBL/GenBank/DDBJ databases">
        <authorList>
            <person name="Varghese N."/>
            <person name="Submissions S."/>
        </authorList>
    </citation>
    <scope>NUCLEOTIDE SEQUENCE [LARGE SCALE GENOMIC DNA]</scope>
    <source>
        <strain evidence="2 3">DSM 19504</strain>
    </source>
</reference>
<feature type="transmembrane region" description="Helical" evidence="1">
    <location>
        <begin position="76"/>
        <end position="96"/>
    </location>
</feature>
<feature type="transmembrane region" description="Helical" evidence="1">
    <location>
        <begin position="117"/>
        <end position="143"/>
    </location>
</feature>
<dbReference type="GO" id="GO:0140359">
    <property type="term" value="F:ABC-type transporter activity"/>
    <property type="evidence" value="ECO:0007669"/>
    <property type="project" value="InterPro"/>
</dbReference>
<dbReference type="Pfam" id="PF12679">
    <property type="entry name" value="ABC2_membrane_2"/>
    <property type="match status" value="1"/>
</dbReference>
<evidence type="ECO:0000256" key="1">
    <source>
        <dbReference type="SAM" id="Phobius"/>
    </source>
</evidence>
<name>A0A521ALT5_9EURY</name>
<feature type="transmembrane region" description="Helical" evidence="1">
    <location>
        <begin position="235"/>
        <end position="257"/>
    </location>
</feature>
<keyword evidence="1" id="KW-1133">Transmembrane helix</keyword>
<dbReference type="RefSeq" id="WP_142985179.1">
    <property type="nucleotide sequence ID" value="NZ_FXTD01000001.1"/>
</dbReference>